<reference evidence="1 2" key="1">
    <citation type="journal article" date="2011" name="J. Gen. Appl. Microbiol.">
        <title>Draft genome sequencing of the enigmatic yeast Saitoella complicata.</title>
        <authorList>
            <person name="Nishida H."/>
            <person name="Hamamoto M."/>
            <person name="Sugiyama J."/>
        </authorList>
    </citation>
    <scope>NUCLEOTIDE SEQUENCE [LARGE SCALE GENOMIC DNA]</scope>
    <source>
        <strain evidence="1 2">NRRL Y-17804</strain>
    </source>
</reference>
<evidence type="ECO:0000313" key="1">
    <source>
        <dbReference type="EMBL" id="GAO49398.1"/>
    </source>
</evidence>
<dbReference type="EMBL" id="BACD03000022">
    <property type="protein sequence ID" value="GAO49398.1"/>
    <property type="molecule type" value="Genomic_DNA"/>
</dbReference>
<dbReference type="Proteomes" id="UP000033140">
    <property type="component" value="Unassembled WGS sequence"/>
</dbReference>
<dbReference type="AlphaFoldDB" id="A0A0E9NHW8"/>
<organism evidence="1 2">
    <name type="scientific">Saitoella complicata (strain BCRC 22490 / CBS 7301 / JCM 7358 / NBRC 10748 / NRRL Y-17804)</name>
    <dbReference type="NCBI Taxonomy" id="698492"/>
    <lineage>
        <taxon>Eukaryota</taxon>
        <taxon>Fungi</taxon>
        <taxon>Dikarya</taxon>
        <taxon>Ascomycota</taxon>
        <taxon>Taphrinomycotina</taxon>
        <taxon>Taphrinomycotina incertae sedis</taxon>
        <taxon>Saitoella</taxon>
    </lineage>
</organism>
<reference evidence="1 2" key="3">
    <citation type="journal article" date="2015" name="Genome Announc.">
        <title>Draft Genome Sequence of the Archiascomycetous Yeast Saitoella complicata.</title>
        <authorList>
            <person name="Yamauchi K."/>
            <person name="Kondo S."/>
            <person name="Hamamoto M."/>
            <person name="Takahashi Y."/>
            <person name="Ogura Y."/>
            <person name="Hayashi T."/>
            <person name="Nishida H."/>
        </authorList>
    </citation>
    <scope>NUCLEOTIDE SEQUENCE [LARGE SCALE GENOMIC DNA]</scope>
    <source>
        <strain evidence="1 2">NRRL Y-17804</strain>
    </source>
</reference>
<dbReference type="RefSeq" id="XP_019027165.1">
    <property type="nucleotide sequence ID" value="XM_019166584.1"/>
</dbReference>
<keyword evidence="2" id="KW-1185">Reference proteome</keyword>
<protein>
    <submittedName>
        <fullName evidence="1">Uncharacterized protein</fullName>
    </submittedName>
</protein>
<name>A0A0E9NHW8_SAICN</name>
<reference evidence="1 2" key="2">
    <citation type="journal article" date="2014" name="J. Gen. Appl. Microbiol.">
        <title>The early diverging ascomycetous budding yeast Saitoella complicata has three histone deacetylases belonging to the Clr6, Hos2, and Rpd3 lineages.</title>
        <authorList>
            <person name="Nishida H."/>
            <person name="Matsumoto T."/>
            <person name="Kondo S."/>
            <person name="Hamamoto M."/>
            <person name="Yoshikawa H."/>
        </authorList>
    </citation>
    <scope>NUCLEOTIDE SEQUENCE [LARGE SCALE GENOMIC DNA]</scope>
    <source>
        <strain evidence="1 2">NRRL Y-17804</strain>
    </source>
</reference>
<gene>
    <name evidence="1" type="ORF">G7K_3548-t1</name>
</gene>
<sequence>MSCINPCFTFKGRARRSSKKQASPPTTEDLLVAFPFTTYLPQRASYDSQERDEFEEVSVYNVASDQVFLSAHTDERSPLAPPICAYTSGSTLSNNDSTSSFSLRLNMVGEASALSNVTLNSPMSVSVTSQSASVYSSFSTLPGTLTSATTPGQGSDSALLSSSQSARTLAVDSCSSANHSPVTTVIHNFKTFLAKTFPDQDRGIRNTPRAASGASMRSILSFRTMKSGAGSVRSMTDIRTRSMLRALKGKMDKQ</sequence>
<comment type="caution">
    <text evidence="1">The sequence shown here is derived from an EMBL/GenBank/DDBJ whole genome shotgun (WGS) entry which is preliminary data.</text>
</comment>
<evidence type="ECO:0000313" key="2">
    <source>
        <dbReference type="Proteomes" id="UP000033140"/>
    </source>
</evidence>
<accession>A0A0E9NHW8</accession>
<proteinExistence type="predicted"/>